<evidence type="ECO:0000313" key="2">
    <source>
        <dbReference type="EMBL" id="XDQ61671.1"/>
    </source>
</evidence>
<dbReference type="PANTHER" id="PTHR43615">
    <property type="entry name" value="PHOSPHOENOLPYRUVATE SYNTHASE-RELATED"/>
    <property type="match status" value="1"/>
</dbReference>
<dbReference type="InterPro" id="IPR051549">
    <property type="entry name" value="PEP_Utilizing_Enz"/>
</dbReference>
<reference evidence="2" key="1">
    <citation type="submission" date="2024-07" db="EMBL/GenBank/DDBJ databases">
        <authorList>
            <person name="Yu S.T."/>
        </authorList>
    </citation>
    <scope>NUCLEOTIDE SEQUENCE</scope>
    <source>
        <strain evidence="2">R35</strain>
    </source>
</reference>
<evidence type="ECO:0000259" key="1">
    <source>
        <dbReference type="Pfam" id="PF01326"/>
    </source>
</evidence>
<dbReference type="Gene3D" id="3.30.470.20">
    <property type="entry name" value="ATP-grasp fold, B domain"/>
    <property type="match status" value="1"/>
</dbReference>
<dbReference type="AlphaFoldDB" id="A0AB39S5P7"/>
<dbReference type="EMBL" id="CP163440">
    <property type="protein sequence ID" value="XDQ61671.1"/>
    <property type="molecule type" value="Genomic_DNA"/>
</dbReference>
<dbReference type="InterPro" id="IPR002192">
    <property type="entry name" value="PPDK_AMP/ATP-bd"/>
</dbReference>
<dbReference type="PANTHER" id="PTHR43615:SF1">
    <property type="entry name" value="PPDK_N DOMAIN-CONTAINING PROTEIN"/>
    <property type="match status" value="1"/>
</dbReference>
<gene>
    <name evidence="2" type="ORF">AB5J50_13150</name>
</gene>
<proteinExistence type="predicted"/>
<accession>A0AB39S5P7</accession>
<protein>
    <submittedName>
        <fullName evidence="2">PEP/pyruvate-binding domain-containing protein</fullName>
    </submittedName>
</protein>
<feature type="domain" description="Pyruvate phosphate dikinase AMP/ATP-binding" evidence="1">
    <location>
        <begin position="50"/>
        <end position="112"/>
    </location>
</feature>
<dbReference type="InterPro" id="IPR013815">
    <property type="entry name" value="ATP_grasp_subdomain_1"/>
</dbReference>
<organism evidence="2">
    <name type="scientific">Streptomyces sp. R35</name>
    <dbReference type="NCBI Taxonomy" id="3238630"/>
    <lineage>
        <taxon>Bacteria</taxon>
        <taxon>Bacillati</taxon>
        <taxon>Actinomycetota</taxon>
        <taxon>Actinomycetes</taxon>
        <taxon>Kitasatosporales</taxon>
        <taxon>Streptomycetaceae</taxon>
        <taxon>Streptomyces</taxon>
    </lineage>
</organism>
<sequence>MDQPSAALPRLVGSKAAHLARAARAGLPVLPGFVVPHPADSDPDGDPVSLRRAWHQLSQGGTLPLVVRSSSPQENTQESSLAGQFASVLEVRGWRDFRTAIRTVLESAHRPDGTTAPMAVLVQPMLAARLARHARRVFGGPQDIEFGFDEGGRLWLFQSRPITAMAARPPRGRNLAVGPPSIEQIYYGLSLGPGRADQPPFPVVAVSRLVDAPRRMWSRL</sequence>
<dbReference type="GO" id="GO:0016301">
    <property type="term" value="F:kinase activity"/>
    <property type="evidence" value="ECO:0007669"/>
    <property type="project" value="InterPro"/>
</dbReference>
<dbReference type="Pfam" id="PF01326">
    <property type="entry name" value="PPDK_N"/>
    <property type="match status" value="1"/>
</dbReference>
<dbReference type="RefSeq" id="WP_369257753.1">
    <property type="nucleotide sequence ID" value="NZ_CP163440.1"/>
</dbReference>
<dbReference type="Gene3D" id="3.30.1490.20">
    <property type="entry name" value="ATP-grasp fold, A domain"/>
    <property type="match status" value="2"/>
</dbReference>
<dbReference type="GO" id="GO:0005524">
    <property type="term" value="F:ATP binding"/>
    <property type="evidence" value="ECO:0007669"/>
    <property type="project" value="InterPro"/>
</dbReference>
<dbReference type="SUPFAM" id="SSF56059">
    <property type="entry name" value="Glutathione synthetase ATP-binding domain-like"/>
    <property type="match status" value="1"/>
</dbReference>
<name>A0AB39S5P7_9ACTN</name>